<sequence length="69" mass="7468">MLKWVLFASVAVIFFTSGVICDKGNYKNGPNTDGPIGDSLSKIMNCVSENGKDLINGMKGKKQFLLLLS</sequence>
<gene>
    <name evidence="2" type="ORF">TNCT_297351</name>
</gene>
<name>A0A8X6JZQ0_TRICU</name>
<dbReference type="AlphaFoldDB" id="A0A8X6JZQ0"/>
<keyword evidence="1" id="KW-0732">Signal</keyword>
<proteinExistence type="predicted"/>
<comment type="caution">
    <text evidence="2">The sequence shown here is derived from an EMBL/GenBank/DDBJ whole genome shotgun (WGS) entry which is preliminary data.</text>
</comment>
<reference evidence="2" key="1">
    <citation type="submission" date="2020-07" db="EMBL/GenBank/DDBJ databases">
        <title>Multicomponent nature underlies the extraordinary mechanical properties of spider dragline silk.</title>
        <authorList>
            <person name="Kono N."/>
            <person name="Nakamura H."/>
            <person name="Mori M."/>
            <person name="Yoshida Y."/>
            <person name="Ohtoshi R."/>
            <person name="Malay A.D."/>
            <person name="Moran D.A.P."/>
            <person name="Tomita M."/>
            <person name="Numata K."/>
            <person name="Arakawa K."/>
        </authorList>
    </citation>
    <scope>NUCLEOTIDE SEQUENCE</scope>
</reference>
<keyword evidence="3" id="KW-1185">Reference proteome</keyword>
<accession>A0A8X6JZQ0</accession>
<dbReference type="OrthoDB" id="10441154at2759"/>
<evidence type="ECO:0000256" key="1">
    <source>
        <dbReference type="SAM" id="SignalP"/>
    </source>
</evidence>
<protein>
    <submittedName>
        <fullName evidence="2">Uncharacterized protein</fullName>
    </submittedName>
</protein>
<evidence type="ECO:0000313" key="3">
    <source>
        <dbReference type="Proteomes" id="UP000887116"/>
    </source>
</evidence>
<dbReference type="EMBL" id="BMAO01038339">
    <property type="protein sequence ID" value="GFR24156.1"/>
    <property type="molecule type" value="Genomic_DNA"/>
</dbReference>
<organism evidence="2 3">
    <name type="scientific">Trichonephila clavata</name>
    <name type="common">Joro spider</name>
    <name type="synonym">Nephila clavata</name>
    <dbReference type="NCBI Taxonomy" id="2740835"/>
    <lineage>
        <taxon>Eukaryota</taxon>
        <taxon>Metazoa</taxon>
        <taxon>Ecdysozoa</taxon>
        <taxon>Arthropoda</taxon>
        <taxon>Chelicerata</taxon>
        <taxon>Arachnida</taxon>
        <taxon>Araneae</taxon>
        <taxon>Araneomorphae</taxon>
        <taxon>Entelegynae</taxon>
        <taxon>Araneoidea</taxon>
        <taxon>Nephilidae</taxon>
        <taxon>Trichonephila</taxon>
    </lineage>
</organism>
<feature type="chain" id="PRO_5036449949" evidence="1">
    <location>
        <begin position="22"/>
        <end position="69"/>
    </location>
</feature>
<dbReference type="Proteomes" id="UP000887116">
    <property type="component" value="Unassembled WGS sequence"/>
</dbReference>
<evidence type="ECO:0000313" key="2">
    <source>
        <dbReference type="EMBL" id="GFR24156.1"/>
    </source>
</evidence>
<feature type="signal peptide" evidence="1">
    <location>
        <begin position="1"/>
        <end position="21"/>
    </location>
</feature>